<organism evidence="1 2">
    <name type="scientific">Mycobacterium paraense</name>
    <dbReference type="NCBI Taxonomy" id="767916"/>
    <lineage>
        <taxon>Bacteria</taxon>
        <taxon>Bacillati</taxon>
        <taxon>Actinomycetota</taxon>
        <taxon>Actinomycetes</taxon>
        <taxon>Mycobacteriales</taxon>
        <taxon>Mycobacteriaceae</taxon>
        <taxon>Mycobacterium</taxon>
        <taxon>Mycobacterium simiae complex</taxon>
    </lineage>
</organism>
<dbReference type="Gene3D" id="3.40.50.10540">
    <property type="entry name" value="Crotonobetainyl-coa:carnitine coa-transferase, domain 1"/>
    <property type="match status" value="1"/>
</dbReference>
<proteinExistence type="predicted"/>
<gene>
    <name evidence="1" type="ORF">AWB90_08750</name>
</gene>
<comment type="caution">
    <text evidence="1">The sequence shown here is derived from an EMBL/GenBank/DDBJ whole genome shotgun (WGS) entry which is preliminary data.</text>
</comment>
<dbReference type="AlphaFoldDB" id="A0A1X2AFB7"/>
<dbReference type="InterPro" id="IPR023606">
    <property type="entry name" value="CoA-Trfase_III_dom_1_sf"/>
</dbReference>
<dbReference type="PANTHER" id="PTHR48228">
    <property type="entry name" value="SUCCINYL-COA--D-CITRAMALATE COA-TRANSFERASE"/>
    <property type="match status" value="1"/>
</dbReference>
<dbReference type="OrthoDB" id="9797653at2"/>
<dbReference type="InterPro" id="IPR003673">
    <property type="entry name" value="CoA-Trfase_fam_III"/>
</dbReference>
<dbReference type="Gene3D" id="3.30.1540.10">
    <property type="entry name" value="formyl-coa transferase, domain 3"/>
    <property type="match status" value="1"/>
</dbReference>
<dbReference type="PANTHER" id="PTHR48228:SF5">
    <property type="entry name" value="ALPHA-METHYLACYL-COA RACEMASE"/>
    <property type="match status" value="1"/>
</dbReference>
<sequence length="400" mass="41438">MTGPLSGLTVVEVSSFVAAPLCGMTLGQLGAQVIRIDPIGGASDVQRWPLAAAGASIYWTGLNKGKRSATIDLRSAEGQELVQRLIVEGDGIVITNAAGLSWLGHEVLATKRSDVIHVQLLGRGDGSTAVDYTVNAGVGYPLVTGPAGHAGPINHVLPAWDVCCGLYAALAVVSAVRRRDRTGVGARVSLALEDVALATAGNLGLLTEPQVNGTQRQRLGNAIYGQYGQDFTSSDGAAFMVVTLTRRHFRDLVDVTGTGAAVAALEGALGVDFGSEGDRYRYRDALSGLFATWFADHTADDITAALSGTTVLFERYRTFGDVAAGPKVTANPLFSWLHQPGVGEYFAPGLPVAFDGAHPAGAPAPALGQDTAEVLTQCLGLTQADIARLTSAQTIGEASA</sequence>
<dbReference type="InterPro" id="IPR044855">
    <property type="entry name" value="CoA-Trfase_III_dom3_sf"/>
</dbReference>
<dbReference type="EMBL" id="LQPN01000033">
    <property type="protein sequence ID" value="ORW50071.1"/>
    <property type="molecule type" value="Genomic_DNA"/>
</dbReference>
<reference evidence="1 2" key="1">
    <citation type="journal article" date="2015" name="Emerg. Microbes Infect.">
        <title>Characterization of 17 strains belonging to the Mycobacterium simiae complex and description of Mycobacterium paraense sp. nov.</title>
        <authorList>
            <person name="Fusco da Costa A.R."/>
            <person name="Fedrizzi T."/>
            <person name="Lopes M.L."/>
            <person name="Pecorari M."/>
            <person name="Oliveira da Costa W.L."/>
            <person name="Giacobazzi E."/>
            <person name="da Costa Bahia J.R."/>
            <person name="De Sanctis V."/>
            <person name="Batista Lima K.V."/>
            <person name="Bertorelli R."/>
            <person name="Grottola A."/>
            <person name="Fabio A."/>
            <person name="Mariottini A."/>
            <person name="Ferretti P."/>
            <person name="Di Leva F."/>
            <person name="Fregni Serpini G."/>
            <person name="Tagliazucchi S."/>
            <person name="Rumpianesi F."/>
            <person name="Jousson O."/>
            <person name="Segata N."/>
            <person name="Tortoli E."/>
        </authorList>
    </citation>
    <scope>NUCLEOTIDE SEQUENCE [LARGE SCALE GENOMIC DNA]</scope>
    <source>
        <strain evidence="1 2">IEC33</strain>
    </source>
</reference>
<dbReference type="InterPro" id="IPR050509">
    <property type="entry name" value="CoA-transferase_III"/>
</dbReference>
<accession>A0A1X2AFB7</accession>
<evidence type="ECO:0000313" key="2">
    <source>
        <dbReference type="Proteomes" id="UP000193285"/>
    </source>
</evidence>
<keyword evidence="1" id="KW-0413">Isomerase</keyword>
<protein>
    <submittedName>
        <fullName evidence="1">Mesaconyl-CoA isomerase</fullName>
    </submittedName>
</protein>
<dbReference type="SUPFAM" id="SSF89796">
    <property type="entry name" value="CoA-transferase family III (CaiB/BaiF)"/>
    <property type="match status" value="1"/>
</dbReference>
<evidence type="ECO:0000313" key="1">
    <source>
        <dbReference type="EMBL" id="ORW50071.1"/>
    </source>
</evidence>
<dbReference type="Proteomes" id="UP000193285">
    <property type="component" value="Unassembled WGS sequence"/>
</dbReference>
<dbReference type="Pfam" id="PF02515">
    <property type="entry name" value="CoA_transf_3"/>
    <property type="match status" value="1"/>
</dbReference>
<dbReference type="GO" id="GO:0016853">
    <property type="term" value="F:isomerase activity"/>
    <property type="evidence" value="ECO:0007669"/>
    <property type="project" value="UniProtKB-KW"/>
</dbReference>
<name>A0A1X2AFB7_9MYCO</name>
<dbReference type="RefSeq" id="WP_085244574.1">
    <property type="nucleotide sequence ID" value="NZ_LQPN01000033.1"/>
</dbReference>
<dbReference type="STRING" id="767916.AWB91_02780"/>